<dbReference type="PROSITE" id="PS50112">
    <property type="entry name" value="PAS"/>
    <property type="match status" value="1"/>
</dbReference>
<reference evidence="6 7" key="1">
    <citation type="submission" date="2016-11" db="EMBL/GenBank/DDBJ databases">
        <authorList>
            <person name="Jaros S."/>
            <person name="Januszkiewicz K."/>
            <person name="Wedrychowicz H."/>
        </authorList>
    </citation>
    <scope>NUCLEOTIDE SEQUENCE [LARGE SCALE GENOMIC DNA]</scope>
    <source>
        <strain evidence="6 7">CGMCC 1.12213</strain>
    </source>
</reference>
<dbReference type="PANTHER" id="PTHR44688:SF16">
    <property type="entry name" value="DNA-BINDING TRANSCRIPTIONAL ACTIVATOR DEVR_DOSR"/>
    <property type="match status" value="1"/>
</dbReference>
<dbReference type="Pfam" id="PF00196">
    <property type="entry name" value="GerE"/>
    <property type="match status" value="1"/>
</dbReference>
<evidence type="ECO:0000256" key="1">
    <source>
        <dbReference type="ARBA" id="ARBA00023015"/>
    </source>
</evidence>
<dbReference type="Proteomes" id="UP000184396">
    <property type="component" value="Unassembled WGS sequence"/>
</dbReference>
<proteinExistence type="predicted"/>
<organism evidence="6 7">
    <name type="scientific">Algibacter luteus</name>
    <dbReference type="NCBI Taxonomy" id="1178825"/>
    <lineage>
        <taxon>Bacteria</taxon>
        <taxon>Pseudomonadati</taxon>
        <taxon>Bacteroidota</taxon>
        <taxon>Flavobacteriia</taxon>
        <taxon>Flavobacteriales</taxon>
        <taxon>Flavobacteriaceae</taxon>
        <taxon>Algibacter</taxon>
    </lineage>
</organism>
<keyword evidence="3" id="KW-0804">Transcription</keyword>
<feature type="domain" description="PAS" evidence="5">
    <location>
        <begin position="22"/>
        <end position="102"/>
    </location>
</feature>
<dbReference type="PROSITE" id="PS50043">
    <property type="entry name" value="HTH_LUXR_2"/>
    <property type="match status" value="1"/>
</dbReference>
<dbReference type="GO" id="GO:0006355">
    <property type="term" value="P:regulation of DNA-templated transcription"/>
    <property type="evidence" value="ECO:0007669"/>
    <property type="project" value="InterPro"/>
</dbReference>
<dbReference type="Pfam" id="PF08447">
    <property type="entry name" value="PAS_3"/>
    <property type="match status" value="1"/>
</dbReference>
<dbReference type="STRING" id="1178825.SAMN05216261_0450"/>
<protein>
    <submittedName>
        <fullName evidence="6">PAS fold-containing protein</fullName>
    </submittedName>
</protein>
<evidence type="ECO:0000256" key="3">
    <source>
        <dbReference type="ARBA" id="ARBA00023163"/>
    </source>
</evidence>
<dbReference type="InterPro" id="IPR013655">
    <property type="entry name" value="PAS_fold_3"/>
</dbReference>
<sequence>MNTRTIKEAYKEIFKSHDNPSLEKHIEKIIELDAFMPYNSTFFCITNTQNLAFEYISKNLTACLGMDREELKAKGMKYLWSKMHPDDLEVWLEALNELMNFTLNEIPVSERNKMSYTWNYRLKNSKDEYVNVIQNTTPLEFDNNNKPIIGLAHYTVLSNHIEMQVCASAKILNDNNEYETVYFNNFSQKLLSDGISNRERDIIRLLVLNYSSKEIAKRLNITANTVDTHRRNILKKLKVSSTGEIIGMLKNNKILI</sequence>
<dbReference type="PRINTS" id="PR00038">
    <property type="entry name" value="HTHLUXR"/>
</dbReference>
<accession>A0A1M6AJ93</accession>
<dbReference type="PANTHER" id="PTHR44688">
    <property type="entry name" value="DNA-BINDING TRANSCRIPTIONAL ACTIVATOR DEVR_DOSR"/>
    <property type="match status" value="1"/>
</dbReference>
<dbReference type="SUPFAM" id="SSF46894">
    <property type="entry name" value="C-terminal effector domain of the bipartite response regulators"/>
    <property type="match status" value="1"/>
</dbReference>
<dbReference type="eggNOG" id="COG2197">
    <property type="taxonomic scope" value="Bacteria"/>
</dbReference>
<dbReference type="InterPro" id="IPR000014">
    <property type="entry name" value="PAS"/>
</dbReference>
<evidence type="ECO:0000259" key="4">
    <source>
        <dbReference type="PROSITE" id="PS50043"/>
    </source>
</evidence>
<evidence type="ECO:0000259" key="5">
    <source>
        <dbReference type="PROSITE" id="PS50112"/>
    </source>
</evidence>
<evidence type="ECO:0000313" key="7">
    <source>
        <dbReference type="Proteomes" id="UP000184396"/>
    </source>
</evidence>
<dbReference type="CDD" id="cd06170">
    <property type="entry name" value="LuxR_C_like"/>
    <property type="match status" value="1"/>
</dbReference>
<dbReference type="EMBL" id="FQYK01000001">
    <property type="protein sequence ID" value="SHI36388.1"/>
    <property type="molecule type" value="Genomic_DNA"/>
</dbReference>
<keyword evidence="2" id="KW-0238">DNA-binding</keyword>
<dbReference type="Gene3D" id="1.10.10.10">
    <property type="entry name" value="Winged helix-like DNA-binding domain superfamily/Winged helix DNA-binding domain"/>
    <property type="match status" value="1"/>
</dbReference>
<feature type="domain" description="HTH luxR-type" evidence="4">
    <location>
        <begin position="184"/>
        <end position="253"/>
    </location>
</feature>
<dbReference type="OrthoDB" id="965844at2"/>
<keyword evidence="7" id="KW-1185">Reference proteome</keyword>
<dbReference type="Gene3D" id="3.30.450.20">
    <property type="entry name" value="PAS domain"/>
    <property type="match status" value="1"/>
</dbReference>
<keyword evidence="1" id="KW-0805">Transcription regulation</keyword>
<dbReference type="InterPro" id="IPR036388">
    <property type="entry name" value="WH-like_DNA-bd_sf"/>
</dbReference>
<dbReference type="RefSeq" id="WP_019386210.1">
    <property type="nucleotide sequence ID" value="NZ_ALIH01000001.1"/>
</dbReference>
<evidence type="ECO:0000256" key="2">
    <source>
        <dbReference type="ARBA" id="ARBA00023125"/>
    </source>
</evidence>
<dbReference type="AlphaFoldDB" id="A0A1M6AJ93"/>
<dbReference type="GO" id="GO:0003677">
    <property type="term" value="F:DNA binding"/>
    <property type="evidence" value="ECO:0007669"/>
    <property type="project" value="UniProtKB-KW"/>
</dbReference>
<dbReference type="InterPro" id="IPR000792">
    <property type="entry name" value="Tscrpt_reg_LuxR_C"/>
</dbReference>
<dbReference type="SUPFAM" id="SSF55785">
    <property type="entry name" value="PYP-like sensor domain (PAS domain)"/>
    <property type="match status" value="1"/>
</dbReference>
<dbReference type="InterPro" id="IPR035965">
    <property type="entry name" value="PAS-like_dom_sf"/>
</dbReference>
<evidence type="ECO:0000313" key="6">
    <source>
        <dbReference type="EMBL" id="SHI36388.1"/>
    </source>
</evidence>
<name>A0A1M6AJ93_9FLAO</name>
<dbReference type="SMART" id="SM00421">
    <property type="entry name" value="HTH_LUXR"/>
    <property type="match status" value="1"/>
</dbReference>
<dbReference type="InterPro" id="IPR016032">
    <property type="entry name" value="Sig_transdc_resp-reg_C-effctor"/>
</dbReference>
<gene>
    <name evidence="6" type="ORF">SAMN05216261_0450</name>
</gene>